<evidence type="ECO:0000313" key="2">
    <source>
        <dbReference type="EMBL" id="GAA3758580.1"/>
    </source>
</evidence>
<feature type="region of interest" description="Disordered" evidence="1">
    <location>
        <begin position="79"/>
        <end position="101"/>
    </location>
</feature>
<evidence type="ECO:0000313" key="3">
    <source>
        <dbReference type="Proteomes" id="UP001499884"/>
    </source>
</evidence>
<feature type="region of interest" description="Disordered" evidence="1">
    <location>
        <begin position="1"/>
        <end position="33"/>
    </location>
</feature>
<dbReference type="EMBL" id="BAABEP010000078">
    <property type="protein sequence ID" value="GAA3758580.1"/>
    <property type="molecule type" value="Genomic_DNA"/>
</dbReference>
<accession>A0ABP7GAE6</accession>
<keyword evidence="3" id="KW-1185">Reference proteome</keyword>
<name>A0ABP7GAE6_9ACTN</name>
<sequence length="675" mass="69523">MPHVRSHDAVSSPPAGPGSPAGPEGPAHPFSPAGADRAEAVLVEHYPRLVRLAYLVLAPSLGRGRRVLTAHAIVQRSLPRGRGKDAQAALPGPRDGAQGAVRDPGYAALRAGVVRQALDAELPLLRFALPRRAQLPPLLPRVWGVRLAPRQGGAGEPAVEQRLAKLSAAARAALVLSVLERLPDTEVRRVLDDAGVDDPATAVASAARAAEGVDVSLLRSPAFDPCALQARPTDLARRRQHGRAALAAVAALVVCGALLGLPGDGWGPNGPAGPAYAQNAAAQAALDPAKVVRVAPSAWRDSSRTDFSVWPARGPLAKDTELLRRALAVWARPGTGVQVSATPGTPSGPPMGPPQLLYAGTVDRARVVLFYDGLRVVRYAETVQGAQAAAVDFARVDDAGDGSSDAVVVDRSDGNVRYLTAPWVTGTSVRDLLEPDAGARPLHRDGDGVTDALRSPAMASTCTSWDTLGVRDGGGAGGHRRLLTDLGELTPVRLTSGSPDGPEDATSASDRASWARTACLLPTMRGEGVKSVNSWHYAEQALPEGEGTADWVCTRGETWRGADSRVLAQFQAPVGSSGTSGAAKNGNPGAITATATGSPDCGPKSPDAVAGALWKSASGSWYLLGAGSERVTSLTASGGVQATVPGRLMAVPAKEGSQARLKGTLEDGDTVGTVH</sequence>
<organism evidence="2 3">
    <name type="scientific">Streptomyces tremellae</name>
    <dbReference type="NCBI Taxonomy" id="1124239"/>
    <lineage>
        <taxon>Bacteria</taxon>
        <taxon>Bacillati</taxon>
        <taxon>Actinomycetota</taxon>
        <taxon>Actinomycetes</taxon>
        <taxon>Kitasatosporales</taxon>
        <taxon>Streptomycetaceae</taxon>
        <taxon>Streptomyces</taxon>
    </lineage>
</organism>
<protein>
    <recommendedName>
        <fullName evidence="4">DNA-directed RNA polymerase specialized sigma24 family protein</fullName>
    </recommendedName>
</protein>
<evidence type="ECO:0008006" key="4">
    <source>
        <dbReference type="Google" id="ProtNLM"/>
    </source>
</evidence>
<proteinExistence type="predicted"/>
<feature type="region of interest" description="Disordered" evidence="1">
    <location>
        <begin position="575"/>
        <end position="602"/>
    </location>
</feature>
<comment type="caution">
    <text evidence="2">The sequence shown here is derived from an EMBL/GenBank/DDBJ whole genome shotgun (WGS) entry which is preliminary data.</text>
</comment>
<gene>
    <name evidence="2" type="ORF">GCM10023082_61490</name>
</gene>
<reference evidence="3" key="1">
    <citation type="journal article" date="2019" name="Int. J. Syst. Evol. Microbiol.">
        <title>The Global Catalogue of Microorganisms (GCM) 10K type strain sequencing project: providing services to taxonomists for standard genome sequencing and annotation.</title>
        <authorList>
            <consortium name="The Broad Institute Genomics Platform"/>
            <consortium name="The Broad Institute Genome Sequencing Center for Infectious Disease"/>
            <person name="Wu L."/>
            <person name="Ma J."/>
        </authorList>
    </citation>
    <scope>NUCLEOTIDE SEQUENCE [LARGE SCALE GENOMIC DNA]</scope>
    <source>
        <strain evidence="3">JCM 30846</strain>
    </source>
</reference>
<dbReference type="Proteomes" id="UP001499884">
    <property type="component" value="Unassembled WGS sequence"/>
</dbReference>
<evidence type="ECO:0000256" key="1">
    <source>
        <dbReference type="SAM" id="MobiDB-lite"/>
    </source>
</evidence>
<feature type="region of interest" description="Disordered" evidence="1">
    <location>
        <begin position="490"/>
        <end position="512"/>
    </location>
</feature>